<name>A0A812VRU7_SYMPI</name>
<keyword evidence="2" id="KW-0732">Signal</keyword>
<dbReference type="AlphaFoldDB" id="A0A812VRU7"/>
<feature type="transmembrane region" description="Helical" evidence="1">
    <location>
        <begin position="1215"/>
        <end position="1233"/>
    </location>
</feature>
<dbReference type="Proteomes" id="UP000649617">
    <property type="component" value="Unassembled WGS sequence"/>
</dbReference>
<keyword evidence="4" id="KW-1185">Reference proteome</keyword>
<evidence type="ECO:0000313" key="4">
    <source>
        <dbReference type="Proteomes" id="UP000649617"/>
    </source>
</evidence>
<protein>
    <recommendedName>
        <fullName evidence="5">DUF3604 domain-containing protein</fullName>
    </recommendedName>
</protein>
<dbReference type="Gene3D" id="3.20.20.140">
    <property type="entry name" value="Metal-dependent hydrolases"/>
    <property type="match status" value="1"/>
</dbReference>
<feature type="signal peptide" evidence="2">
    <location>
        <begin position="1"/>
        <end position="19"/>
    </location>
</feature>
<dbReference type="EMBL" id="CAJNIZ010042748">
    <property type="protein sequence ID" value="CAE7635084.1"/>
    <property type="molecule type" value="Genomic_DNA"/>
</dbReference>
<proteinExistence type="predicted"/>
<comment type="caution">
    <text evidence="3">The sequence shown here is derived from an EMBL/GenBank/DDBJ whole genome shotgun (WGS) entry which is preliminary data.</text>
</comment>
<organism evidence="3 4">
    <name type="scientific">Symbiodinium pilosum</name>
    <name type="common">Dinoflagellate</name>
    <dbReference type="NCBI Taxonomy" id="2952"/>
    <lineage>
        <taxon>Eukaryota</taxon>
        <taxon>Sar</taxon>
        <taxon>Alveolata</taxon>
        <taxon>Dinophyceae</taxon>
        <taxon>Suessiales</taxon>
        <taxon>Symbiodiniaceae</taxon>
        <taxon>Symbiodinium</taxon>
    </lineage>
</organism>
<dbReference type="InterPro" id="IPR016195">
    <property type="entry name" value="Pol/histidinol_Pase-like"/>
</dbReference>
<evidence type="ECO:0008006" key="5">
    <source>
        <dbReference type="Google" id="ProtNLM"/>
    </source>
</evidence>
<feature type="transmembrane region" description="Helical" evidence="1">
    <location>
        <begin position="1088"/>
        <end position="1111"/>
    </location>
</feature>
<feature type="transmembrane region" description="Helical" evidence="1">
    <location>
        <begin position="1149"/>
        <end position="1168"/>
    </location>
</feature>
<sequence>MHRFIVTLVMLGFSCATHAAEWRADAHARTGLPVKVVRDIPALDNPELISRVQQLAQAIEHTPTNATNVTARMDILRDYHNALQNSGYLLNYRIAAELNQAEAMAIAGSLKSNSHLIRILDQRFRELSKAQQLRNATGRVILKSPRQPVLVAKTYTTVRFNYVVETPLEAGARIRLGQNWYSDLGRIQFTRPLDANFATVTSNRDDVEFVTSSRIWFGGSFTGLSGGNRPMIAVKQGRLERGDVITLTIGETRDGSPGWLIQSFTSDAMDLRIESDFNGDGIFVPVAQPRFRVIGKDASQIRVVAPSVVRPGEPMTVRASVEDAYFNRASRDLPGRTELWYEGERIATTQSERGDPATFIFKDISVPINEEKAAWLEVRSADNRLAGISNPIVARRNSPRLYWGELHGHEGYTDANGTPEWYMNYAKDVAFLDFASLTGHDIMLSEVHFRHNYLVTDEYNLPDDGFVTFRAYEWTNNWRYGGHHNVFLLDDKQQAITVMQAPQIRDMVRLHREYNGSDKVLIIPHAHQPGDWDVAGADLVEIFSQHGSFEWFGREYLQKGHRVGINAASDDHLGHPGNAPSRGRTRGGLGAVFADQLTRKDVFSNLKARHTYGTSFARIYLETQVAGASMGDTVNTTGETLVSGFTAGTNELADITLIVNGEETQQHRFDEAMDNSNRLRFRLTLDSSPGENPNAPRTPRRDMRYWGRLFVHKIGEEIGTSRGSKASTQISSVQPLGIEPYADRIEQAGNHEATFTFRLRGDHDGALIDLANLNDSDVITLRVLSSPLYETEHWNIQELPRLPGEYFNIDVPDQEILLEETMTIASLRQKVWTREFDERASADLTLVGPKLPKQQAFEFKLTEDDGLRPGEDNYVYVRVRQLDDETAWSSPTFIQCLERHVHEPGSFYTAISFGNDRIDLLYTAPTTALNSGPHISVQAASTLVANRFSLRNNGLPCTGRVVDSVDYDAIDAWQFEMSFNCTGQIEDVDIDYAPLVDEAWHTNHVELQIGTQVSFDQFDRKQTSIMVPVGQILWLHNWTLPDKPAELSGKAPSISDYFFLGFDHVLTGWDHLAFLLGLLVVVSRLRSLLLLITSFTIAHSITLAISALDIFTLNVRLIEVSIALTIVYIGVENLIQLWRKAEPSILRRWLTTLIFGLIHGFGFSFLLREIGLPDEEFLPALLLFNIGVEAAQITVVAVPFVIAKHFLHRLPQWQWIACVLSFGVLLAGSWWLIERLLP</sequence>
<gene>
    <name evidence="3" type="ORF">SPIL2461_LOCUS16715</name>
</gene>
<dbReference type="InterPro" id="IPR032809">
    <property type="entry name" value="Put_HupE_UreJ"/>
</dbReference>
<feature type="chain" id="PRO_5032413200" description="DUF3604 domain-containing protein" evidence="2">
    <location>
        <begin position="20"/>
        <end position="1238"/>
    </location>
</feature>
<feature type="transmembrane region" description="Helical" evidence="1">
    <location>
        <begin position="1117"/>
        <end position="1137"/>
    </location>
</feature>
<keyword evidence="1" id="KW-0472">Membrane</keyword>
<feature type="transmembrane region" description="Helical" evidence="1">
    <location>
        <begin position="1180"/>
        <end position="1203"/>
    </location>
</feature>
<evidence type="ECO:0000256" key="2">
    <source>
        <dbReference type="SAM" id="SignalP"/>
    </source>
</evidence>
<evidence type="ECO:0000256" key="1">
    <source>
        <dbReference type="SAM" id="Phobius"/>
    </source>
</evidence>
<keyword evidence="1" id="KW-0812">Transmembrane</keyword>
<accession>A0A812VRU7</accession>
<feature type="transmembrane region" description="Helical" evidence="1">
    <location>
        <begin position="1057"/>
        <end position="1081"/>
    </location>
</feature>
<evidence type="ECO:0000313" key="3">
    <source>
        <dbReference type="EMBL" id="CAE7635084.1"/>
    </source>
</evidence>
<dbReference type="PROSITE" id="PS51257">
    <property type="entry name" value="PROKAR_LIPOPROTEIN"/>
    <property type="match status" value="1"/>
</dbReference>
<dbReference type="Pfam" id="PF13795">
    <property type="entry name" value="HupE_UreJ_2"/>
    <property type="match status" value="1"/>
</dbReference>
<keyword evidence="1" id="KW-1133">Transmembrane helix</keyword>
<reference evidence="3" key="1">
    <citation type="submission" date="2021-02" db="EMBL/GenBank/DDBJ databases">
        <authorList>
            <person name="Dougan E. K."/>
            <person name="Rhodes N."/>
            <person name="Thang M."/>
            <person name="Chan C."/>
        </authorList>
    </citation>
    <scope>NUCLEOTIDE SEQUENCE</scope>
</reference>
<dbReference type="OrthoDB" id="4652505at2759"/>
<dbReference type="SUPFAM" id="SSF89550">
    <property type="entry name" value="PHP domain-like"/>
    <property type="match status" value="1"/>
</dbReference>